<gene>
    <name evidence="1" type="ORF">PCC79_10235</name>
</gene>
<proteinExistence type="predicted"/>
<name>A0ABZ3C363_9ACTN</name>
<dbReference type="Proteomes" id="UP001434337">
    <property type="component" value="Chromosome"/>
</dbReference>
<dbReference type="EMBL" id="CP115965">
    <property type="protein sequence ID" value="WZW97294.1"/>
    <property type="molecule type" value="Genomic_DNA"/>
</dbReference>
<reference evidence="1 2" key="1">
    <citation type="journal article" date="2023" name="Environ Microbiome">
        <title>A coral-associated actinobacterium mitigates coral bleaching under heat stress.</title>
        <authorList>
            <person name="Li J."/>
            <person name="Zou Y."/>
            <person name="Li Q."/>
            <person name="Zhang J."/>
            <person name="Bourne D.G."/>
            <person name="Lyu Y."/>
            <person name="Liu C."/>
            <person name="Zhang S."/>
        </authorList>
    </citation>
    <scope>NUCLEOTIDE SEQUENCE [LARGE SCALE GENOMIC DNA]</scope>
    <source>
        <strain evidence="1 2">SCSIO 13291</strain>
    </source>
</reference>
<evidence type="ECO:0000313" key="2">
    <source>
        <dbReference type="Proteomes" id="UP001434337"/>
    </source>
</evidence>
<accession>A0ABZ3C363</accession>
<sequence>MQERAPAGVVLVVLGKFPVHVGQARPDAVLVPFQGREVDGVGEVRGQQLVALGFEAGSVCHEVGYLLIAACHALVERGIDLRGEVAVGGVVDRDGGIGVRHEAFGDRDGHGPPGAGCPFRCPAGADEVCVGDPARVGGEVEQHPRSTGAAMQQPFEVVGVLDVPGHLRRPRPQERLHGVEQRRFHDGLMRAGIQAALVADHARVVRVLQQLVERVLPQRLRRALRRRHRQQAARGQVAQ</sequence>
<evidence type="ECO:0000313" key="1">
    <source>
        <dbReference type="EMBL" id="WZW97294.1"/>
    </source>
</evidence>
<protein>
    <submittedName>
        <fullName evidence="1">Uncharacterized protein</fullName>
    </submittedName>
</protein>
<organism evidence="1 2">
    <name type="scientific">Propioniciclava soli</name>
    <dbReference type="NCBI Taxonomy" id="2775081"/>
    <lineage>
        <taxon>Bacteria</taxon>
        <taxon>Bacillati</taxon>
        <taxon>Actinomycetota</taxon>
        <taxon>Actinomycetes</taxon>
        <taxon>Propionibacteriales</taxon>
        <taxon>Propionibacteriaceae</taxon>
        <taxon>Propioniciclava</taxon>
    </lineage>
</organism>
<keyword evidence="2" id="KW-1185">Reference proteome</keyword>